<dbReference type="PANTHER" id="PTHR24124">
    <property type="entry name" value="ANKYRIN REPEAT FAMILY A"/>
    <property type="match status" value="1"/>
</dbReference>
<protein>
    <recommendedName>
        <fullName evidence="7">NF-kappa-B inhibitor zeta</fullName>
    </recommendedName>
</protein>
<dbReference type="AlphaFoldDB" id="A0A9N7TS69"/>
<keyword evidence="6" id="KW-1185">Reference proteome</keyword>
<dbReference type="InterPro" id="IPR036770">
    <property type="entry name" value="Ankyrin_rpt-contain_sf"/>
</dbReference>
<evidence type="ECO:0000256" key="3">
    <source>
        <dbReference type="PROSITE-ProRule" id="PRU00023"/>
    </source>
</evidence>
<dbReference type="Proteomes" id="UP001153269">
    <property type="component" value="Unassembled WGS sequence"/>
</dbReference>
<reference evidence="5" key="1">
    <citation type="submission" date="2020-03" db="EMBL/GenBank/DDBJ databases">
        <authorList>
            <person name="Weist P."/>
        </authorList>
    </citation>
    <scope>NUCLEOTIDE SEQUENCE</scope>
</reference>
<gene>
    <name evidence="5" type="ORF">PLEPLA_LOCUS5371</name>
</gene>
<evidence type="ECO:0000313" key="5">
    <source>
        <dbReference type="EMBL" id="CAB1417566.1"/>
    </source>
</evidence>
<dbReference type="InterPro" id="IPR002110">
    <property type="entry name" value="Ankyrin_rpt"/>
</dbReference>
<evidence type="ECO:0008006" key="7">
    <source>
        <dbReference type="Google" id="ProtNLM"/>
    </source>
</evidence>
<sequence length="359" mass="39893">MLDPGASDVTGRGHFYEEQGSIQRNNNNTVKELLMMKRQKRNCSDEDNHTEPRLKFAKPELFASDASPYQFDQAAQKVGDVPPERLNWQDADGDTYLHIAVAQGRRALAYVLAGKMAKVGALDVKEHNGQTAFQIATATNQHLIVRDLMAHGAQMDTRDLWGRSPLHVCSEKGHALSLQTIWNSFCQSRHPIDVDIFNYEGLTPLHTAVLAHNNIVKELQRLESPCSYAAMQKKHAFVECIQTLLLMGASLATKDLKSGRTCLHMASEEANVQLLKIFLDRPRSLSVVNLKTFSGNTALHVVSALQNHNSQVDAVKLLMRKGADPGTKNWENDLPSQLVPEGAVGEKVRLILKGKRVYA</sequence>
<evidence type="ECO:0000313" key="6">
    <source>
        <dbReference type="Proteomes" id="UP001153269"/>
    </source>
</evidence>
<proteinExistence type="predicted"/>
<accession>A0A9N7TS69</accession>
<keyword evidence="2 3" id="KW-0040">ANK repeat</keyword>
<dbReference type="SMART" id="SM00248">
    <property type="entry name" value="ANK"/>
    <property type="match status" value="5"/>
</dbReference>
<name>A0A9N7TS69_PLEPL</name>
<evidence type="ECO:0000256" key="2">
    <source>
        <dbReference type="ARBA" id="ARBA00023043"/>
    </source>
</evidence>
<evidence type="ECO:0000256" key="4">
    <source>
        <dbReference type="SAM" id="MobiDB-lite"/>
    </source>
</evidence>
<dbReference type="SUPFAM" id="SSF48403">
    <property type="entry name" value="Ankyrin repeat"/>
    <property type="match status" value="1"/>
</dbReference>
<feature type="repeat" description="ANK" evidence="3">
    <location>
        <begin position="294"/>
        <end position="330"/>
    </location>
</feature>
<organism evidence="5 6">
    <name type="scientific">Pleuronectes platessa</name>
    <name type="common">European plaice</name>
    <dbReference type="NCBI Taxonomy" id="8262"/>
    <lineage>
        <taxon>Eukaryota</taxon>
        <taxon>Metazoa</taxon>
        <taxon>Chordata</taxon>
        <taxon>Craniata</taxon>
        <taxon>Vertebrata</taxon>
        <taxon>Euteleostomi</taxon>
        <taxon>Actinopterygii</taxon>
        <taxon>Neopterygii</taxon>
        <taxon>Teleostei</taxon>
        <taxon>Neoteleostei</taxon>
        <taxon>Acanthomorphata</taxon>
        <taxon>Carangaria</taxon>
        <taxon>Pleuronectiformes</taxon>
        <taxon>Pleuronectoidei</taxon>
        <taxon>Pleuronectidae</taxon>
        <taxon>Pleuronectes</taxon>
    </lineage>
</organism>
<dbReference type="EMBL" id="CADEAL010000269">
    <property type="protein sequence ID" value="CAB1417566.1"/>
    <property type="molecule type" value="Genomic_DNA"/>
</dbReference>
<feature type="region of interest" description="Disordered" evidence="4">
    <location>
        <begin position="1"/>
        <end position="23"/>
    </location>
</feature>
<dbReference type="GO" id="GO:0005634">
    <property type="term" value="C:nucleus"/>
    <property type="evidence" value="ECO:0007669"/>
    <property type="project" value="TreeGrafter"/>
</dbReference>
<feature type="repeat" description="ANK" evidence="3">
    <location>
        <begin position="128"/>
        <end position="160"/>
    </location>
</feature>
<dbReference type="Pfam" id="PF12796">
    <property type="entry name" value="Ank_2"/>
    <property type="match status" value="2"/>
</dbReference>
<comment type="caution">
    <text evidence="5">The sequence shown here is derived from an EMBL/GenBank/DDBJ whole genome shotgun (WGS) entry which is preliminary data.</text>
</comment>
<keyword evidence="1" id="KW-0677">Repeat</keyword>
<dbReference type="GO" id="GO:0010468">
    <property type="term" value="P:regulation of gene expression"/>
    <property type="evidence" value="ECO:0007669"/>
    <property type="project" value="TreeGrafter"/>
</dbReference>
<feature type="repeat" description="ANK" evidence="3">
    <location>
        <begin position="258"/>
        <end position="290"/>
    </location>
</feature>
<dbReference type="PROSITE" id="PS50088">
    <property type="entry name" value="ANK_REPEAT"/>
    <property type="match status" value="3"/>
</dbReference>
<dbReference type="FunFam" id="1.25.40.20:FF:000097">
    <property type="entry name" value="NF-kappa-B inhibitor zeta isoform X1"/>
    <property type="match status" value="1"/>
</dbReference>
<dbReference type="PANTHER" id="PTHR24124:SF5">
    <property type="entry name" value="NF-KAPPA-B INHIBITOR ZETA"/>
    <property type="match status" value="1"/>
</dbReference>
<dbReference type="PROSITE" id="PS50297">
    <property type="entry name" value="ANK_REP_REGION"/>
    <property type="match status" value="2"/>
</dbReference>
<dbReference type="Gene3D" id="1.25.40.20">
    <property type="entry name" value="Ankyrin repeat-containing domain"/>
    <property type="match status" value="1"/>
</dbReference>
<evidence type="ECO:0000256" key="1">
    <source>
        <dbReference type="ARBA" id="ARBA00022737"/>
    </source>
</evidence>